<dbReference type="PANTHER" id="PTHR16099">
    <property type="entry name" value="8-OXO-DGTP DIPHOSPHATES NUDT15"/>
    <property type="match status" value="1"/>
</dbReference>
<dbReference type="Pfam" id="PF00293">
    <property type="entry name" value="NUDIX"/>
    <property type="match status" value="1"/>
</dbReference>
<protein>
    <recommendedName>
        <fullName evidence="3">Nudix hydrolase domain-containing protein</fullName>
    </recommendedName>
</protein>
<sequence length="140" mass="15322">MSAEERPLVGVGALIFKSGTHLCLVGRRKGSHGSGEFALPGGHLEHGESFEECAAREVLEETGLQLDTPEYAYAVNSVFPDSGKHYVTVFCRAEVPASAQPVNCEPDKCEGWVWVEYSDLKTCQPLFLPLAKLLDTPFRP</sequence>
<dbReference type="GO" id="GO:0035539">
    <property type="term" value="F:8-oxo-7,8-dihydrodeoxyguanosine triphosphate pyrophosphatase activity"/>
    <property type="evidence" value="ECO:0007669"/>
    <property type="project" value="TreeGrafter"/>
</dbReference>
<dbReference type="CDD" id="cd04678">
    <property type="entry name" value="NUDIX_MTH2_Nudt15"/>
    <property type="match status" value="1"/>
</dbReference>
<reference evidence="4" key="1">
    <citation type="journal article" date="2019" name="Plant J.">
        <title>Chlorella vulgaris genome assembly and annotation reveals the molecular basis for metabolic acclimation to high light conditions.</title>
        <authorList>
            <person name="Cecchin M."/>
            <person name="Marcolungo L."/>
            <person name="Rossato M."/>
            <person name="Girolomoni L."/>
            <person name="Cosentino E."/>
            <person name="Cuine S."/>
            <person name="Li-Beisson Y."/>
            <person name="Delledonne M."/>
            <person name="Ballottari M."/>
        </authorList>
    </citation>
    <scope>NUCLEOTIDE SEQUENCE</scope>
    <source>
        <strain evidence="4">211/11P</strain>
    </source>
</reference>
<dbReference type="EMBL" id="SIDB01000007">
    <property type="protein sequence ID" value="KAI3430532.1"/>
    <property type="molecule type" value="Genomic_DNA"/>
</dbReference>
<reference evidence="4" key="2">
    <citation type="submission" date="2020-11" db="EMBL/GenBank/DDBJ databases">
        <authorList>
            <person name="Cecchin M."/>
            <person name="Marcolungo L."/>
            <person name="Rossato M."/>
            <person name="Girolomoni L."/>
            <person name="Cosentino E."/>
            <person name="Cuine S."/>
            <person name="Li-Beisson Y."/>
            <person name="Delledonne M."/>
            <person name="Ballottari M."/>
        </authorList>
    </citation>
    <scope>NUCLEOTIDE SEQUENCE</scope>
    <source>
        <strain evidence="4">211/11P</strain>
        <tissue evidence="4">Whole cell</tissue>
    </source>
</reference>
<keyword evidence="5" id="KW-1185">Reference proteome</keyword>
<dbReference type="PRINTS" id="PR00502">
    <property type="entry name" value="NUDIXFAMILY"/>
</dbReference>
<dbReference type="PROSITE" id="PS51462">
    <property type="entry name" value="NUDIX"/>
    <property type="match status" value="1"/>
</dbReference>
<comment type="similarity">
    <text evidence="2">Belongs to the Nudix hydrolase family.</text>
</comment>
<evidence type="ECO:0000256" key="2">
    <source>
        <dbReference type="RuleBase" id="RU003476"/>
    </source>
</evidence>
<proteinExistence type="inferred from homology"/>
<dbReference type="InterPro" id="IPR020084">
    <property type="entry name" value="NUDIX_hydrolase_CS"/>
</dbReference>
<name>A0A9D4TNQ0_CHLVU</name>
<gene>
    <name evidence="4" type="ORF">D9Q98_005125</name>
</gene>
<dbReference type="InterPro" id="IPR020476">
    <property type="entry name" value="Nudix_hydrolase"/>
</dbReference>
<dbReference type="InterPro" id="IPR000086">
    <property type="entry name" value="NUDIX_hydrolase_dom"/>
</dbReference>
<dbReference type="Gene3D" id="3.90.79.10">
    <property type="entry name" value="Nucleoside Triphosphate Pyrophosphohydrolase"/>
    <property type="match status" value="1"/>
</dbReference>
<comment type="caution">
    <text evidence="4">The sequence shown here is derived from an EMBL/GenBank/DDBJ whole genome shotgun (WGS) entry which is preliminary data.</text>
</comment>
<dbReference type="Proteomes" id="UP001055712">
    <property type="component" value="Unassembled WGS sequence"/>
</dbReference>
<evidence type="ECO:0000259" key="3">
    <source>
        <dbReference type="PROSITE" id="PS51462"/>
    </source>
</evidence>
<dbReference type="FunFam" id="3.90.79.10:FF:000060">
    <property type="entry name" value="Nudix hydrolase 1"/>
    <property type="match status" value="1"/>
</dbReference>
<evidence type="ECO:0000256" key="1">
    <source>
        <dbReference type="ARBA" id="ARBA00022801"/>
    </source>
</evidence>
<dbReference type="AlphaFoldDB" id="A0A9D4TNQ0"/>
<dbReference type="GO" id="GO:0005829">
    <property type="term" value="C:cytosol"/>
    <property type="evidence" value="ECO:0007669"/>
    <property type="project" value="TreeGrafter"/>
</dbReference>
<keyword evidence="1 2" id="KW-0378">Hydrolase</keyword>
<accession>A0A9D4TNQ0</accession>
<dbReference type="PANTHER" id="PTHR16099:SF5">
    <property type="entry name" value="NUCLEOTIDE TRIPHOSPHATE DIPHOSPHATASE NUDT15"/>
    <property type="match status" value="1"/>
</dbReference>
<dbReference type="InterPro" id="IPR015797">
    <property type="entry name" value="NUDIX_hydrolase-like_dom_sf"/>
</dbReference>
<evidence type="ECO:0000313" key="5">
    <source>
        <dbReference type="Proteomes" id="UP001055712"/>
    </source>
</evidence>
<organism evidence="4 5">
    <name type="scientific">Chlorella vulgaris</name>
    <name type="common">Green alga</name>
    <dbReference type="NCBI Taxonomy" id="3077"/>
    <lineage>
        <taxon>Eukaryota</taxon>
        <taxon>Viridiplantae</taxon>
        <taxon>Chlorophyta</taxon>
        <taxon>core chlorophytes</taxon>
        <taxon>Trebouxiophyceae</taxon>
        <taxon>Chlorellales</taxon>
        <taxon>Chlorellaceae</taxon>
        <taxon>Chlorella clade</taxon>
        <taxon>Chlorella</taxon>
    </lineage>
</organism>
<evidence type="ECO:0000313" key="4">
    <source>
        <dbReference type="EMBL" id="KAI3430532.1"/>
    </source>
</evidence>
<feature type="domain" description="Nudix hydrolase" evidence="3">
    <location>
        <begin position="6"/>
        <end position="138"/>
    </location>
</feature>
<dbReference type="GO" id="GO:0006203">
    <property type="term" value="P:dGTP catabolic process"/>
    <property type="evidence" value="ECO:0007669"/>
    <property type="project" value="TreeGrafter"/>
</dbReference>
<dbReference type="SUPFAM" id="SSF55811">
    <property type="entry name" value="Nudix"/>
    <property type="match status" value="1"/>
</dbReference>
<dbReference type="OrthoDB" id="447842at2759"/>
<dbReference type="PROSITE" id="PS00893">
    <property type="entry name" value="NUDIX_BOX"/>
    <property type="match status" value="1"/>
</dbReference>